<dbReference type="EMBL" id="LN679100">
    <property type="protein sequence ID" value="CEL52159.1"/>
    <property type="molecule type" value="Genomic_DNA"/>
</dbReference>
<evidence type="ECO:0000313" key="2">
    <source>
        <dbReference type="Proteomes" id="UP000059188"/>
    </source>
</evidence>
<gene>
    <name evidence="1" type="ORF">RSOLAG1IB_00698</name>
</gene>
<name>A0A0B7F5H3_THACB</name>
<organism evidence="1 2">
    <name type="scientific">Thanatephorus cucumeris (strain AG1-IB / isolate 7/3/14)</name>
    <name type="common">Lettuce bottom rot fungus</name>
    <name type="synonym">Rhizoctonia solani</name>
    <dbReference type="NCBI Taxonomy" id="1108050"/>
    <lineage>
        <taxon>Eukaryota</taxon>
        <taxon>Fungi</taxon>
        <taxon>Dikarya</taxon>
        <taxon>Basidiomycota</taxon>
        <taxon>Agaricomycotina</taxon>
        <taxon>Agaricomycetes</taxon>
        <taxon>Cantharellales</taxon>
        <taxon>Ceratobasidiaceae</taxon>
        <taxon>Rhizoctonia</taxon>
        <taxon>Rhizoctonia solani AG-1</taxon>
    </lineage>
</organism>
<protein>
    <submittedName>
        <fullName evidence="1">Uncharacterized protein</fullName>
    </submittedName>
</protein>
<evidence type="ECO:0000313" key="1">
    <source>
        <dbReference type="EMBL" id="CEL52159.1"/>
    </source>
</evidence>
<proteinExistence type="predicted"/>
<dbReference type="Proteomes" id="UP000059188">
    <property type="component" value="Unassembled WGS sequence"/>
</dbReference>
<dbReference type="OrthoDB" id="10441977at2759"/>
<sequence>MSRAVLVSSSRGLHSSSSKLIQEKGSEDFEFGHPKRSKEDFRQWYQKLKDQRFPTEFLSIAYMKERDTTFKHEFLLIYLLPTDSQDLEPDDCSFICRVERMGNGSHSNALFEGDHARDTIKIFSKSAYAKFETSCPFSVHVLDIRFQQRLDLFRILELCYAVQESNSAARYTLFKFNCYFMCWTILINLIRDLDKWSNRLDADRWETIVTQKLPRQVNDWIQRSLEEVTPDLAAITRPPAVMKHLPQFRTRINAISWYLCFHLPAKILGVESGRVVEIITDSIKAELIPARSQLINTIDHCDPNTLLTSTGATQLHEVVEKELLEHLTAAATRIIFQDEGAAGHELSSLLSDADSSGGSFLDALPCELRARATKKLHKQWFEYMSIYLASQEFWSQIQREPSTDESSHRDGYSESIALIPQLRIWKESYEYAVEEILGPGSNSTRKSLINRSYLNLNHWKFYRERILSVVLSYHTDVQTASRVIRRDYRILAIYTLLQLEPSNKSREKVDPRAWLKRCFTSKDWSYCLNICISKVVYDLLVELDGPSMWAKVGINEPVSWRYIQFYDFMKTLIAEHAEKAIKQIRDSERFV</sequence>
<dbReference type="AlphaFoldDB" id="A0A0B7F5H3"/>
<accession>A0A0B7F5H3</accession>
<reference evidence="1 2" key="1">
    <citation type="submission" date="2014-11" db="EMBL/GenBank/DDBJ databases">
        <authorList>
            <person name="Wibberg Daniel"/>
        </authorList>
    </citation>
    <scope>NUCLEOTIDE SEQUENCE [LARGE SCALE GENOMIC DNA]</scope>
    <source>
        <strain evidence="1">Rhizoctonia solani AG1-IB 7/3/14</strain>
    </source>
</reference>
<keyword evidence="2" id="KW-1185">Reference proteome</keyword>